<sequence>MSTLPLGRDDASGISFTTVDGSTWITLHGEVDAALRDQASEAMVFLMVQNAPVVLDVGAVTFIDSSGLAFLVQVYRVCEESGIDVELLDPTPNMLDLLDVLGMTDRFAIRRSDDDGTVRAGA</sequence>
<comment type="similarity">
    <text evidence="1 2">Belongs to the anti-sigma-factor antagonist family.</text>
</comment>
<protein>
    <recommendedName>
        <fullName evidence="2">Anti-sigma factor antagonist</fullName>
    </recommendedName>
</protein>
<dbReference type="PANTHER" id="PTHR33495:SF2">
    <property type="entry name" value="ANTI-SIGMA FACTOR ANTAGONIST TM_1081-RELATED"/>
    <property type="match status" value="1"/>
</dbReference>
<dbReference type="AlphaFoldDB" id="A0A934I5J9"/>
<dbReference type="Pfam" id="PF13466">
    <property type="entry name" value="STAS_2"/>
    <property type="match status" value="1"/>
</dbReference>
<reference evidence="4" key="1">
    <citation type="submission" date="2020-12" db="EMBL/GenBank/DDBJ databases">
        <title>Sanguibacter suaedae sp. nov., isolated from Suaeda aralocaspica.</title>
        <authorList>
            <person name="Ma Q."/>
        </authorList>
    </citation>
    <scope>NUCLEOTIDE SEQUENCE</scope>
    <source>
        <strain evidence="4">YZGR15</strain>
    </source>
</reference>
<gene>
    <name evidence="4" type="ORF">JAV76_01055</name>
</gene>
<evidence type="ECO:0000256" key="2">
    <source>
        <dbReference type="RuleBase" id="RU003749"/>
    </source>
</evidence>
<accession>A0A934I5J9</accession>
<dbReference type="InterPro" id="IPR036513">
    <property type="entry name" value="STAS_dom_sf"/>
</dbReference>
<evidence type="ECO:0000256" key="1">
    <source>
        <dbReference type="ARBA" id="ARBA00009013"/>
    </source>
</evidence>
<dbReference type="InterPro" id="IPR002645">
    <property type="entry name" value="STAS_dom"/>
</dbReference>
<dbReference type="NCBIfam" id="TIGR00377">
    <property type="entry name" value="ant_ant_sig"/>
    <property type="match status" value="1"/>
</dbReference>
<dbReference type="PANTHER" id="PTHR33495">
    <property type="entry name" value="ANTI-SIGMA FACTOR ANTAGONIST TM_1081-RELATED-RELATED"/>
    <property type="match status" value="1"/>
</dbReference>
<comment type="caution">
    <text evidence="4">The sequence shown here is derived from an EMBL/GenBank/DDBJ whole genome shotgun (WGS) entry which is preliminary data.</text>
</comment>
<dbReference type="CDD" id="cd07043">
    <property type="entry name" value="STAS_anti-anti-sigma_factors"/>
    <property type="match status" value="1"/>
</dbReference>
<feature type="domain" description="STAS" evidence="3">
    <location>
        <begin position="12"/>
        <end position="122"/>
    </location>
</feature>
<evidence type="ECO:0000313" key="4">
    <source>
        <dbReference type="EMBL" id="MBI9113597.1"/>
    </source>
</evidence>
<evidence type="ECO:0000313" key="5">
    <source>
        <dbReference type="Proteomes" id="UP000602087"/>
    </source>
</evidence>
<dbReference type="Proteomes" id="UP000602087">
    <property type="component" value="Unassembled WGS sequence"/>
</dbReference>
<organism evidence="4 5">
    <name type="scientific">Sanguibacter suaedae</name>
    <dbReference type="NCBI Taxonomy" id="2795737"/>
    <lineage>
        <taxon>Bacteria</taxon>
        <taxon>Bacillati</taxon>
        <taxon>Actinomycetota</taxon>
        <taxon>Actinomycetes</taxon>
        <taxon>Micrococcales</taxon>
        <taxon>Sanguibacteraceae</taxon>
        <taxon>Sanguibacter</taxon>
    </lineage>
</organism>
<dbReference type="Gene3D" id="3.30.750.24">
    <property type="entry name" value="STAS domain"/>
    <property type="match status" value="1"/>
</dbReference>
<evidence type="ECO:0000259" key="3">
    <source>
        <dbReference type="PROSITE" id="PS50801"/>
    </source>
</evidence>
<dbReference type="PROSITE" id="PS50801">
    <property type="entry name" value="STAS"/>
    <property type="match status" value="1"/>
</dbReference>
<dbReference type="EMBL" id="JAEINH010000001">
    <property type="protein sequence ID" value="MBI9113597.1"/>
    <property type="molecule type" value="Genomic_DNA"/>
</dbReference>
<dbReference type="GO" id="GO:0043856">
    <property type="term" value="F:anti-sigma factor antagonist activity"/>
    <property type="evidence" value="ECO:0007669"/>
    <property type="project" value="InterPro"/>
</dbReference>
<dbReference type="RefSeq" id="WP_198732158.1">
    <property type="nucleotide sequence ID" value="NZ_JAEINH010000001.1"/>
</dbReference>
<dbReference type="InterPro" id="IPR058548">
    <property type="entry name" value="MlaB-like_STAS"/>
</dbReference>
<keyword evidence="5" id="KW-1185">Reference proteome</keyword>
<name>A0A934I5J9_9MICO</name>
<dbReference type="InterPro" id="IPR003658">
    <property type="entry name" value="Anti-sigma_ant"/>
</dbReference>
<dbReference type="SUPFAM" id="SSF52091">
    <property type="entry name" value="SpoIIaa-like"/>
    <property type="match status" value="1"/>
</dbReference>
<proteinExistence type="inferred from homology"/>